<dbReference type="EMBL" id="JBJUIK010000015">
    <property type="protein sequence ID" value="KAL3502510.1"/>
    <property type="molecule type" value="Genomic_DNA"/>
</dbReference>
<dbReference type="Proteomes" id="UP001630127">
    <property type="component" value="Unassembled WGS sequence"/>
</dbReference>
<dbReference type="CDD" id="cd06222">
    <property type="entry name" value="RNase_H_like"/>
    <property type="match status" value="1"/>
</dbReference>
<evidence type="ECO:0000259" key="1">
    <source>
        <dbReference type="Pfam" id="PF13456"/>
    </source>
</evidence>
<dbReference type="PANTHER" id="PTHR47723:SF19">
    <property type="entry name" value="POLYNUCLEOTIDYL TRANSFERASE, RIBONUCLEASE H-LIKE SUPERFAMILY PROTEIN"/>
    <property type="match status" value="1"/>
</dbReference>
<comment type="caution">
    <text evidence="2">The sequence shown here is derived from an EMBL/GenBank/DDBJ whole genome shotgun (WGS) entry which is preliminary data.</text>
</comment>
<dbReference type="InterPro" id="IPR044730">
    <property type="entry name" value="RNase_H-like_dom_plant"/>
</dbReference>
<organism evidence="2 3">
    <name type="scientific">Cinchona calisaya</name>
    <dbReference type="NCBI Taxonomy" id="153742"/>
    <lineage>
        <taxon>Eukaryota</taxon>
        <taxon>Viridiplantae</taxon>
        <taxon>Streptophyta</taxon>
        <taxon>Embryophyta</taxon>
        <taxon>Tracheophyta</taxon>
        <taxon>Spermatophyta</taxon>
        <taxon>Magnoliopsida</taxon>
        <taxon>eudicotyledons</taxon>
        <taxon>Gunneridae</taxon>
        <taxon>Pentapetalae</taxon>
        <taxon>asterids</taxon>
        <taxon>lamiids</taxon>
        <taxon>Gentianales</taxon>
        <taxon>Rubiaceae</taxon>
        <taxon>Cinchonoideae</taxon>
        <taxon>Cinchoneae</taxon>
        <taxon>Cinchona</taxon>
    </lineage>
</organism>
<gene>
    <name evidence="2" type="ORF">ACH5RR_036959</name>
</gene>
<dbReference type="InterPro" id="IPR002156">
    <property type="entry name" value="RNaseH_domain"/>
</dbReference>
<dbReference type="InterPro" id="IPR012337">
    <property type="entry name" value="RNaseH-like_sf"/>
</dbReference>
<dbReference type="PANTHER" id="PTHR47723">
    <property type="entry name" value="OS05G0353850 PROTEIN"/>
    <property type="match status" value="1"/>
</dbReference>
<keyword evidence="3" id="KW-1185">Reference proteome</keyword>
<dbReference type="AlphaFoldDB" id="A0ABD2Y9M0"/>
<reference evidence="2 3" key="1">
    <citation type="submission" date="2024-11" db="EMBL/GenBank/DDBJ databases">
        <title>A near-complete genome assembly of Cinchona calisaya.</title>
        <authorList>
            <person name="Lian D.C."/>
            <person name="Zhao X.W."/>
            <person name="Wei L."/>
        </authorList>
    </citation>
    <scope>NUCLEOTIDE SEQUENCE [LARGE SCALE GENOMIC DNA]</scope>
    <source>
        <tissue evidence="2">Nenye</tissue>
    </source>
</reference>
<protein>
    <recommendedName>
        <fullName evidence="1">RNase H type-1 domain-containing protein</fullName>
    </recommendedName>
</protein>
<name>A0ABD2Y9M0_9GENT</name>
<proteinExistence type="predicted"/>
<dbReference type="Pfam" id="PF13456">
    <property type="entry name" value="RVT_3"/>
    <property type="match status" value="1"/>
</dbReference>
<dbReference type="Gene3D" id="3.30.420.10">
    <property type="entry name" value="Ribonuclease H-like superfamily/Ribonuclease H"/>
    <property type="match status" value="1"/>
</dbReference>
<dbReference type="InterPro" id="IPR036397">
    <property type="entry name" value="RNaseH_sf"/>
</dbReference>
<dbReference type="InterPro" id="IPR053151">
    <property type="entry name" value="RNase_H-like"/>
</dbReference>
<feature type="domain" description="RNase H type-1" evidence="1">
    <location>
        <begin position="80"/>
        <end position="158"/>
    </location>
</feature>
<sequence length="161" mass="17849">MYKTRNMGFYEESASTEAQVIFNVGWVLTDISSAGPITLSRSTVFCLHASGFPSIMTRQPQEQILVISWTPCSTGFYELNVNGLSAGNPGSSGRGSVIRDHHGCFFFRFCEYYGTATSLVVECCVLLVGIKWCIRENFLQVVIDSNSKALVDIIQDRVRVS</sequence>
<accession>A0ABD2Y9M0</accession>
<evidence type="ECO:0000313" key="3">
    <source>
        <dbReference type="Proteomes" id="UP001630127"/>
    </source>
</evidence>
<evidence type="ECO:0000313" key="2">
    <source>
        <dbReference type="EMBL" id="KAL3502510.1"/>
    </source>
</evidence>
<dbReference type="SUPFAM" id="SSF53098">
    <property type="entry name" value="Ribonuclease H-like"/>
    <property type="match status" value="1"/>
</dbReference>